<protein>
    <submittedName>
        <fullName evidence="2">Uncharacterized protein</fullName>
    </submittedName>
</protein>
<evidence type="ECO:0000313" key="2">
    <source>
        <dbReference type="EMBL" id="AEW45446.1"/>
    </source>
</evidence>
<dbReference type="HOGENOM" id="CLU_1276457_0_0_14"/>
<dbReference type="OrthoDB" id="9823971at2"/>
<organism evidence="2 3">
    <name type="scientific">Mycoplasma haemocanis (strain Illinois)</name>
    <dbReference type="NCBI Taxonomy" id="1111676"/>
    <lineage>
        <taxon>Bacteria</taxon>
        <taxon>Bacillati</taxon>
        <taxon>Mycoplasmatota</taxon>
        <taxon>Mollicutes</taxon>
        <taxon>Mycoplasmataceae</taxon>
        <taxon>Mycoplasma</taxon>
    </lineage>
</organism>
<evidence type="ECO:0000313" key="3">
    <source>
        <dbReference type="Proteomes" id="UP000009135"/>
    </source>
</evidence>
<keyword evidence="1" id="KW-0472">Membrane</keyword>
<reference evidence="2 3" key="1">
    <citation type="journal article" date="2012" name="J. Bacteriol.">
        <title>Complete genome sequence of Mycoplasma haemocanis strain Illinois.</title>
        <authorList>
            <person name="do Nascimento N.C."/>
            <person name="Guimaraes A.M."/>
            <person name="Santos A.P."/>
            <person name="Sanmiguel P.J."/>
            <person name="Messick J.B."/>
        </authorList>
    </citation>
    <scope>NUCLEOTIDE SEQUENCE [LARGE SCALE GENOMIC DNA]</scope>
    <source>
        <strain evidence="2 3">Illinois</strain>
    </source>
</reference>
<proteinExistence type="predicted"/>
<feature type="transmembrane region" description="Helical" evidence="1">
    <location>
        <begin position="12"/>
        <end position="31"/>
    </location>
</feature>
<keyword evidence="1" id="KW-0812">Transmembrane</keyword>
<dbReference type="STRING" id="1111676.MHC_02920"/>
<dbReference type="AlphaFoldDB" id="H6N724"/>
<gene>
    <name evidence="2" type="ordered locus">MHC_02920</name>
</gene>
<evidence type="ECO:0000256" key="1">
    <source>
        <dbReference type="SAM" id="Phobius"/>
    </source>
</evidence>
<dbReference type="KEGG" id="mhe:MHC_02920"/>
<keyword evidence="3" id="KW-1185">Reference proteome</keyword>
<name>H6N724_MYCHN</name>
<dbReference type="EMBL" id="CP003199">
    <property type="protein sequence ID" value="AEW45446.1"/>
    <property type="molecule type" value="Genomic_DNA"/>
</dbReference>
<accession>H6N724</accession>
<keyword evidence="1" id="KW-1133">Transmembrane helix</keyword>
<dbReference type="Proteomes" id="UP000009135">
    <property type="component" value="Chromosome"/>
</dbReference>
<sequence length="213" mass="24914">MNYALGVNTSHLAWGVGVLGFLSTVISFTYWTAPPIGVALEDEGYRLISESRDKEELYRRSFLRNKNVLIDMNLDGQMNDGIEDDEGSIALNIWCDLNLSKKLFFVSLTKYKQFCALSMSDVLWLEKKGQQTLNINKFHYILGKPEGRFKNTLFPRFRLTWDDKNLKRSYDIWKNWCEFELSKPYFFESGRIKNTIKVNCMMDEGELYARFSS</sequence>